<evidence type="ECO:0000313" key="4">
    <source>
        <dbReference type="Proteomes" id="UP000239590"/>
    </source>
</evidence>
<dbReference type="PROSITE" id="PS51186">
    <property type="entry name" value="GNAT"/>
    <property type="match status" value="1"/>
</dbReference>
<dbReference type="PANTHER" id="PTHR13947:SF37">
    <property type="entry name" value="LD18367P"/>
    <property type="match status" value="1"/>
</dbReference>
<evidence type="ECO:0000259" key="2">
    <source>
        <dbReference type="PROSITE" id="PS51186"/>
    </source>
</evidence>
<dbReference type="Proteomes" id="UP000239590">
    <property type="component" value="Unassembled WGS sequence"/>
</dbReference>
<protein>
    <submittedName>
        <fullName evidence="3">GNAT family N-acetyltransferase</fullName>
    </submittedName>
</protein>
<accession>A0A2S7IHC6</accession>
<evidence type="ECO:0000256" key="1">
    <source>
        <dbReference type="ARBA" id="ARBA00022679"/>
    </source>
</evidence>
<dbReference type="AlphaFoldDB" id="A0A2S7IHC6"/>
<dbReference type="Gene3D" id="3.40.630.30">
    <property type="match status" value="1"/>
</dbReference>
<sequence>MDLLLLADENPQLIREYLPLSQVYLLKLEGQTQGVGLLQVQEQEAEIINLAIAPSYQGQGWGKTLLLHLIEVARQQGSPRVLIKTGNSSINQFALYQRVGFDLVDVRYNYFLEAYPQPIWENQIRCKHQLILELRF</sequence>
<dbReference type="SUPFAM" id="SSF55729">
    <property type="entry name" value="Acyl-CoA N-acyltransferases (Nat)"/>
    <property type="match status" value="1"/>
</dbReference>
<dbReference type="CDD" id="cd04301">
    <property type="entry name" value="NAT_SF"/>
    <property type="match status" value="1"/>
</dbReference>
<dbReference type="EMBL" id="PTRA01000005">
    <property type="protein sequence ID" value="PQA54959.1"/>
    <property type="molecule type" value="Genomic_DNA"/>
</dbReference>
<comment type="caution">
    <text evidence="3">The sequence shown here is derived from an EMBL/GenBank/DDBJ whole genome shotgun (WGS) entry which is preliminary data.</text>
</comment>
<dbReference type="InterPro" id="IPR050769">
    <property type="entry name" value="NAT_camello-type"/>
</dbReference>
<dbReference type="GO" id="GO:0008080">
    <property type="term" value="F:N-acetyltransferase activity"/>
    <property type="evidence" value="ECO:0007669"/>
    <property type="project" value="InterPro"/>
</dbReference>
<evidence type="ECO:0000313" key="3">
    <source>
        <dbReference type="EMBL" id="PQA54959.1"/>
    </source>
</evidence>
<organism evidence="3 4">
    <name type="scientific">Siphonobacter curvatus</name>
    <dbReference type="NCBI Taxonomy" id="2094562"/>
    <lineage>
        <taxon>Bacteria</taxon>
        <taxon>Pseudomonadati</taxon>
        <taxon>Bacteroidota</taxon>
        <taxon>Cytophagia</taxon>
        <taxon>Cytophagales</taxon>
        <taxon>Cytophagaceae</taxon>
        <taxon>Siphonobacter</taxon>
    </lineage>
</organism>
<feature type="domain" description="N-acetyltransferase" evidence="2">
    <location>
        <begin position="1"/>
        <end position="118"/>
    </location>
</feature>
<dbReference type="InterPro" id="IPR016181">
    <property type="entry name" value="Acyl_CoA_acyltransferase"/>
</dbReference>
<keyword evidence="1 3" id="KW-0808">Transferase</keyword>
<dbReference type="PANTHER" id="PTHR13947">
    <property type="entry name" value="GNAT FAMILY N-ACETYLTRANSFERASE"/>
    <property type="match status" value="1"/>
</dbReference>
<proteinExistence type="predicted"/>
<name>A0A2S7IHC6_9BACT</name>
<gene>
    <name evidence="3" type="ORF">C5O19_20640</name>
</gene>
<reference evidence="4" key="1">
    <citation type="submission" date="2018-02" db="EMBL/GenBank/DDBJ databases">
        <title>Genome sequencing of Solimonas sp. HR-BB.</title>
        <authorList>
            <person name="Lee Y."/>
            <person name="Jeon C.O."/>
        </authorList>
    </citation>
    <scope>NUCLEOTIDE SEQUENCE [LARGE SCALE GENOMIC DNA]</scope>
    <source>
        <strain evidence="4">HR-U</strain>
    </source>
</reference>
<dbReference type="InterPro" id="IPR000182">
    <property type="entry name" value="GNAT_dom"/>
</dbReference>
<keyword evidence="4" id="KW-1185">Reference proteome</keyword>
<dbReference type="Pfam" id="PF00583">
    <property type="entry name" value="Acetyltransf_1"/>
    <property type="match status" value="1"/>
</dbReference>